<dbReference type="EMBL" id="LR134117">
    <property type="protein sequence ID" value="VDZ52054.1"/>
    <property type="molecule type" value="Genomic_DNA"/>
</dbReference>
<dbReference type="Proteomes" id="UP000281391">
    <property type="component" value="Chromosome"/>
</dbReference>
<organism evidence="2 3">
    <name type="scientific">Serratia odorifera</name>
    <dbReference type="NCBI Taxonomy" id="618"/>
    <lineage>
        <taxon>Bacteria</taxon>
        <taxon>Pseudomonadati</taxon>
        <taxon>Pseudomonadota</taxon>
        <taxon>Gammaproteobacteria</taxon>
        <taxon>Enterobacterales</taxon>
        <taxon>Yersiniaceae</taxon>
        <taxon>Serratia</taxon>
    </lineage>
</organism>
<feature type="transmembrane region" description="Helical" evidence="1">
    <location>
        <begin position="112"/>
        <end position="130"/>
    </location>
</feature>
<evidence type="ECO:0000313" key="3">
    <source>
        <dbReference type="Proteomes" id="UP000281391"/>
    </source>
</evidence>
<dbReference type="AlphaFoldDB" id="A0A3S4DEG5"/>
<feature type="transmembrane region" description="Helical" evidence="1">
    <location>
        <begin position="195"/>
        <end position="219"/>
    </location>
</feature>
<protein>
    <recommendedName>
        <fullName evidence="4">Lipid A core - O-antigen ligase and related enzymes</fullName>
    </recommendedName>
</protein>
<evidence type="ECO:0000256" key="1">
    <source>
        <dbReference type="SAM" id="Phobius"/>
    </source>
</evidence>
<accession>A0A3S4DEG5</accession>
<evidence type="ECO:0000313" key="2">
    <source>
        <dbReference type="EMBL" id="VDZ52054.1"/>
    </source>
</evidence>
<keyword evidence="1" id="KW-1133">Transmembrane helix</keyword>
<gene>
    <name evidence="2" type="ORF">NCTC11214_00507</name>
</gene>
<keyword evidence="1" id="KW-0812">Transmembrane</keyword>
<feature type="transmembrane region" description="Helical" evidence="1">
    <location>
        <begin position="226"/>
        <end position="252"/>
    </location>
</feature>
<keyword evidence="1" id="KW-0472">Membrane</keyword>
<dbReference type="KEGG" id="sof:NCTC11214_00507"/>
<feature type="transmembrane region" description="Helical" evidence="1">
    <location>
        <begin position="47"/>
        <end position="66"/>
    </location>
</feature>
<sequence>MSIFAKVDIIVNRETQVKTVLMERLPLATKTSSNQFALFLFPRMSGLSREAGFFASLLAIIFLIRIREGKLNKKEKFLFTAGYLASLSKASLALIIVLLLRPFKRFINKIPNQFTFGLVFIFFMVVASYLNVGSPSFYTANESLAHRLSASYMIQHMSIGNLIFGCDVDYTCFDYRNRGLVDFLMSRGGGFTPNVGINGVFINLGVLGFLGVAFGFQLLNFKSFDVLILVIFTSTVSLFTIDGFVIAMYYYIFTGQSITTRLQASASTANAP</sequence>
<name>A0A3S4DEG5_SEROD</name>
<evidence type="ECO:0008006" key="4">
    <source>
        <dbReference type="Google" id="ProtNLM"/>
    </source>
</evidence>
<proteinExistence type="predicted"/>
<feature type="transmembrane region" description="Helical" evidence="1">
    <location>
        <begin position="78"/>
        <end position="100"/>
    </location>
</feature>
<reference evidence="2 3" key="1">
    <citation type="submission" date="2018-12" db="EMBL/GenBank/DDBJ databases">
        <authorList>
            <consortium name="Pathogen Informatics"/>
        </authorList>
    </citation>
    <scope>NUCLEOTIDE SEQUENCE [LARGE SCALE GENOMIC DNA]</scope>
    <source>
        <strain evidence="2 3">NCTC11214</strain>
    </source>
</reference>